<dbReference type="Proteomes" id="UP001168096">
    <property type="component" value="Unassembled WGS sequence"/>
</dbReference>
<accession>A0ACC7M4P9</accession>
<proteinExistence type="predicted"/>
<evidence type="ECO:0000313" key="1">
    <source>
        <dbReference type="EMBL" id="MFJ1466842.1"/>
    </source>
</evidence>
<protein>
    <submittedName>
        <fullName evidence="1">PAS domain S-box protein</fullName>
    </submittedName>
</protein>
<organism evidence="1 2">
    <name type="scientific">Massilia orientalis</name>
    <dbReference type="NCBI Taxonomy" id="3050128"/>
    <lineage>
        <taxon>Bacteria</taxon>
        <taxon>Pseudomonadati</taxon>
        <taxon>Pseudomonadota</taxon>
        <taxon>Betaproteobacteria</taxon>
        <taxon>Burkholderiales</taxon>
        <taxon>Oxalobacteraceae</taxon>
        <taxon>Telluria group</taxon>
        <taxon>Massilia</taxon>
    </lineage>
</organism>
<gene>
    <name evidence="1" type="ORF">QPK29_003900</name>
</gene>
<sequence>MEVCKWPAGGGETGALLRHADWTATPLGPVADWPQGLRTLVELVLANPAPTALLWGEAGTLIYNDGYAVICGDRHPHILGGPLRAAWPEAWDFNGAMLSEGLAGKPQVYQNAHFVLARDGQPRDAWFDLYYAPVGAGGGAHRGVLATVIEITDRVLAARARAAQADELRTLNTELAAQRARLEIANRQLAGDMQFISSLFQSSPSFMAVLLGPDHRFELTNAAYDRLIGRRAPHGIPVRELLPEVAAQGFVDLLDRVYASGEAYHGQDVVVMLEGADTHDSARRIVDFMYQPLKNADGVTYGILVEGVDVTARALADERLRVAQEAGGIGTFEWYPLRKSLVVSDTYRRLWGIAPDVPVTDDLLLGLLDPSWQQHSGAHRIRRVADPLVYTEFPIRHGVTGERRWIARQGQRVTSDRQGEPRYLGVAFDVTGRKLTEQALRASESRLQTVFEQASVGISETDLDGRFLRVNQAMCRLLGRDAQTLLGLTYRDIIHPDDVAASIAATREVAAGGSIAALDKRYVRADGSEVWGHTGISRLVDSAGHPVSIIAVTTDLTERRRVEAQLRDLNESLERTVSNEVTERIKAERALRHAQKMEAVGQLASGVAHDFNNVLQIISSNLQLVERDATASARQQERVAQALAAVTRGSRLSRQLLAFGRKQNLQPKVTHLGRLLDEIAPLLLRALGDGVNLRFEVAPDLWSTAVDRNQFENAVLNMAINARDAMGGNGNLRIAATNRIAPDGAHVVGLAVTDDGCGMTPEVLAHVFDPFYTTKDAGKGTGLGMSMVYGFVRQSGGTIQIDSAQGMGTTIVVELPRVDGAHEIAREAAAAQVAGGHETVLLVDDDPAVRVVTVDMLAGLGYRVLTAASGDQALDILHSGAAIDLLFSDVSMPGQVTATDLVRHAARFAPGMAVVLTSGHAIDPSLLDVGMPADIVLLPKPYTLPQLALTLRTRLDARAPVLSGTSAEPAGAARTGPLRFLVVEDDPDARLLTCEILEALGYAARGAATAEQALALLQDGAVDVLFTDLNLPGMQGDVLATRACAGNPSLRVILASGEGVVDVDTGAHAAALLPKPFELAQLQHTIAAIESALSADDADLLAGA</sequence>
<name>A0ACC7M4P9_9BURK</name>
<evidence type="ECO:0000313" key="2">
    <source>
        <dbReference type="Proteomes" id="UP001168096"/>
    </source>
</evidence>
<reference evidence="1" key="1">
    <citation type="submission" date="2024-11" db="EMBL/GenBank/DDBJ databases">
        <title>Description of Massilia orientalis sp. nov., isolated from rhizosphere soil of Ageratina adenophora.</title>
        <authorList>
            <person name="Wang Y."/>
        </authorList>
    </citation>
    <scope>NUCLEOTIDE SEQUENCE</scope>
    <source>
        <strain evidence="1">YIM B02787</strain>
    </source>
</reference>
<dbReference type="EMBL" id="JASNRB020000002">
    <property type="protein sequence ID" value="MFJ1466842.1"/>
    <property type="molecule type" value="Genomic_DNA"/>
</dbReference>
<keyword evidence="2" id="KW-1185">Reference proteome</keyword>
<comment type="caution">
    <text evidence="1">The sequence shown here is derived from an EMBL/GenBank/DDBJ whole genome shotgun (WGS) entry which is preliminary data.</text>
</comment>